<dbReference type="Proteomes" id="UP001586593">
    <property type="component" value="Unassembled WGS sequence"/>
</dbReference>
<evidence type="ECO:0000256" key="1">
    <source>
        <dbReference type="SAM" id="SignalP"/>
    </source>
</evidence>
<evidence type="ECO:0000313" key="3">
    <source>
        <dbReference type="Proteomes" id="UP001586593"/>
    </source>
</evidence>
<name>A0ABR3WKC0_9PEZI</name>
<sequence length="56" mass="5767">MAVISIILFIVSAAVVVGGGDMDLNDAQAASLALEKAKHVNTTSTPEVIKPLEDSD</sequence>
<reference evidence="2 3" key="1">
    <citation type="journal article" date="2024" name="Commun. Biol.">
        <title>Comparative genomic analysis of thermophilic fungi reveals convergent evolutionary adaptations and gene losses.</title>
        <authorList>
            <person name="Steindorff A.S."/>
            <person name="Aguilar-Pontes M.V."/>
            <person name="Robinson A.J."/>
            <person name="Andreopoulos B."/>
            <person name="LaButti K."/>
            <person name="Kuo A."/>
            <person name="Mondo S."/>
            <person name="Riley R."/>
            <person name="Otillar R."/>
            <person name="Haridas S."/>
            <person name="Lipzen A."/>
            <person name="Grimwood J."/>
            <person name="Schmutz J."/>
            <person name="Clum A."/>
            <person name="Reid I.D."/>
            <person name="Moisan M.C."/>
            <person name="Butler G."/>
            <person name="Nguyen T.T.M."/>
            <person name="Dewar K."/>
            <person name="Conant G."/>
            <person name="Drula E."/>
            <person name="Henrissat B."/>
            <person name="Hansel C."/>
            <person name="Singer S."/>
            <person name="Hutchinson M.I."/>
            <person name="de Vries R.P."/>
            <person name="Natvig D.O."/>
            <person name="Powell A.J."/>
            <person name="Tsang A."/>
            <person name="Grigoriev I.V."/>
        </authorList>
    </citation>
    <scope>NUCLEOTIDE SEQUENCE [LARGE SCALE GENOMIC DNA]</scope>
    <source>
        <strain evidence="2 3">ATCC 24622</strain>
    </source>
</reference>
<proteinExistence type="predicted"/>
<evidence type="ECO:0008006" key="4">
    <source>
        <dbReference type="Google" id="ProtNLM"/>
    </source>
</evidence>
<evidence type="ECO:0000313" key="2">
    <source>
        <dbReference type="EMBL" id="KAL1864078.1"/>
    </source>
</evidence>
<accession>A0ABR3WKC0</accession>
<keyword evidence="3" id="KW-1185">Reference proteome</keyword>
<dbReference type="EMBL" id="JAZHXJ010000347">
    <property type="protein sequence ID" value="KAL1864078.1"/>
    <property type="molecule type" value="Genomic_DNA"/>
</dbReference>
<feature type="signal peptide" evidence="1">
    <location>
        <begin position="1"/>
        <end position="19"/>
    </location>
</feature>
<comment type="caution">
    <text evidence="2">The sequence shown here is derived from an EMBL/GenBank/DDBJ whole genome shotgun (WGS) entry which is preliminary data.</text>
</comment>
<gene>
    <name evidence="2" type="ORF">VTK73DRAFT_6168</name>
</gene>
<feature type="chain" id="PRO_5045640897" description="Flp pilus-assembly TadG-like N-terminal domain-containing protein" evidence="1">
    <location>
        <begin position="20"/>
        <end position="56"/>
    </location>
</feature>
<organism evidence="2 3">
    <name type="scientific">Phialemonium thermophilum</name>
    <dbReference type="NCBI Taxonomy" id="223376"/>
    <lineage>
        <taxon>Eukaryota</taxon>
        <taxon>Fungi</taxon>
        <taxon>Dikarya</taxon>
        <taxon>Ascomycota</taxon>
        <taxon>Pezizomycotina</taxon>
        <taxon>Sordariomycetes</taxon>
        <taxon>Sordariomycetidae</taxon>
        <taxon>Cephalothecales</taxon>
        <taxon>Cephalothecaceae</taxon>
        <taxon>Phialemonium</taxon>
    </lineage>
</organism>
<protein>
    <recommendedName>
        <fullName evidence="4">Flp pilus-assembly TadG-like N-terminal domain-containing protein</fullName>
    </recommendedName>
</protein>
<keyword evidence="1" id="KW-0732">Signal</keyword>